<dbReference type="InterPro" id="IPR018620">
    <property type="entry name" value="Ubiquitin3-bd_protein_But2_C"/>
</dbReference>
<feature type="domain" description="Ubiquitin 3 binding protein But2 C-terminal" evidence="2">
    <location>
        <begin position="142"/>
        <end position="252"/>
    </location>
</feature>
<gene>
    <name evidence="3" type="ORF">CPB83DRAFT_358919</name>
</gene>
<name>A0A9P6JP56_9AGAR</name>
<dbReference type="OrthoDB" id="61113at2759"/>
<accession>A0A9P6JP56</accession>
<evidence type="ECO:0000313" key="3">
    <source>
        <dbReference type="EMBL" id="KAF9528137.1"/>
    </source>
</evidence>
<dbReference type="EMBL" id="MU157855">
    <property type="protein sequence ID" value="KAF9528137.1"/>
    <property type="molecule type" value="Genomic_DNA"/>
</dbReference>
<keyword evidence="1" id="KW-1133">Transmembrane helix</keyword>
<dbReference type="AlphaFoldDB" id="A0A9P6JP56"/>
<evidence type="ECO:0000259" key="2">
    <source>
        <dbReference type="Pfam" id="PF09792"/>
    </source>
</evidence>
<evidence type="ECO:0000256" key="1">
    <source>
        <dbReference type="SAM" id="Phobius"/>
    </source>
</evidence>
<sequence>MADKQVEYEALSLLEEHEENKNSGRSARTSRVEGKGSTLTGLALLVFLFLDILLLLVIIKLILAVKSSTSNANSFGFRNPYIGLDKLYGTGLINTSIHGKIINEPSLATQVSSTDVNKVFPVDLHQWLSDFGRLSPPDRRFYVSKDVHTVVQFNVLDYGMENCSISVRLPSRGDQLPHPYTLPRHASTVRLAYCELESEQPLKERTLSWNRRPACSQKRGVIDALVGGEIELKPFECKSGSYLSYLVSCADESSECNLDVWTNHDQTWGLFLNQYQTV</sequence>
<comment type="caution">
    <text evidence="3">The sequence shown here is derived from an EMBL/GenBank/DDBJ whole genome shotgun (WGS) entry which is preliminary data.</text>
</comment>
<evidence type="ECO:0000313" key="4">
    <source>
        <dbReference type="Proteomes" id="UP000807306"/>
    </source>
</evidence>
<keyword evidence="4" id="KW-1185">Reference proteome</keyword>
<protein>
    <recommendedName>
        <fullName evidence="2">Ubiquitin 3 binding protein But2 C-terminal domain-containing protein</fullName>
    </recommendedName>
</protein>
<dbReference type="Pfam" id="PF09792">
    <property type="entry name" value="But2"/>
    <property type="match status" value="1"/>
</dbReference>
<reference evidence="3" key="1">
    <citation type="submission" date="2020-11" db="EMBL/GenBank/DDBJ databases">
        <authorList>
            <consortium name="DOE Joint Genome Institute"/>
            <person name="Ahrendt S."/>
            <person name="Riley R."/>
            <person name="Andreopoulos W."/>
            <person name="Labutti K."/>
            <person name="Pangilinan J."/>
            <person name="Ruiz-Duenas F.J."/>
            <person name="Barrasa J.M."/>
            <person name="Sanchez-Garcia M."/>
            <person name="Camarero S."/>
            <person name="Miyauchi S."/>
            <person name="Serrano A."/>
            <person name="Linde D."/>
            <person name="Babiker R."/>
            <person name="Drula E."/>
            <person name="Ayuso-Fernandez I."/>
            <person name="Pacheco R."/>
            <person name="Padilla G."/>
            <person name="Ferreira P."/>
            <person name="Barriuso J."/>
            <person name="Kellner H."/>
            <person name="Castanera R."/>
            <person name="Alfaro M."/>
            <person name="Ramirez L."/>
            <person name="Pisabarro A.G."/>
            <person name="Kuo A."/>
            <person name="Tritt A."/>
            <person name="Lipzen A."/>
            <person name="He G."/>
            <person name="Yan M."/>
            <person name="Ng V."/>
            <person name="Cullen D."/>
            <person name="Martin F."/>
            <person name="Rosso M.-N."/>
            <person name="Henrissat B."/>
            <person name="Hibbett D."/>
            <person name="Martinez A.T."/>
            <person name="Grigoriev I.V."/>
        </authorList>
    </citation>
    <scope>NUCLEOTIDE SEQUENCE</scope>
    <source>
        <strain evidence="3">CBS 506.95</strain>
    </source>
</reference>
<keyword evidence="1" id="KW-0812">Transmembrane</keyword>
<organism evidence="3 4">
    <name type="scientific">Crepidotus variabilis</name>
    <dbReference type="NCBI Taxonomy" id="179855"/>
    <lineage>
        <taxon>Eukaryota</taxon>
        <taxon>Fungi</taxon>
        <taxon>Dikarya</taxon>
        <taxon>Basidiomycota</taxon>
        <taxon>Agaricomycotina</taxon>
        <taxon>Agaricomycetes</taxon>
        <taxon>Agaricomycetidae</taxon>
        <taxon>Agaricales</taxon>
        <taxon>Agaricineae</taxon>
        <taxon>Crepidotaceae</taxon>
        <taxon>Crepidotus</taxon>
    </lineage>
</organism>
<proteinExistence type="predicted"/>
<feature type="transmembrane region" description="Helical" evidence="1">
    <location>
        <begin position="42"/>
        <end position="63"/>
    </location>
</feature>
<keyword evidence="1" id="KW-0472">Membrane</keyword>
<dbReference type="Proteomes" id="UP000807306">
    <property type="component" value="Unassembled WGS sequence"/>
</dbReference>